<dbReference type="SUPFAM" id="SSF52540">
    <property type="entry name" value="P-loop containing nucleoside triphosphate hydrolases"/>
    <property type="match status" value="1"/>
</dbReference>
<protein>
    <recommendedName>
        <fullName evidence="3">Shikimate kinase</fullName>
    </recommendedName>
</protein>
<reference evidence="1 2" key="1">
    <citation type="submission" date="2016-10" db="EMBL/GenBank/DDBJ databases">
        <authorList>
            <person name="de Groot N.N."/>
        </authorList>
    </citation>
    <scope>NUCLEOTIDE SEQUENCE [LARGE SCALE GENOMIC DNA]</scope>
    <source>
        <strain evidence="1 2">DSM 18979</strain>
    </source>
</reference>
<organism evidence="1 2">
    <name type="scientific">Natronincola peptidivorans</name>
    <dbReference type="NCBI Taxonomy" id="426128"/>
    <lineage>
        <taxon>Bacteria</taxon>
        <taxon>Bacillati</taxon>
        <taxon>Bacillota</taxon>
        <taxon>Clostridia</taxon>
        <taxon>Peptostreptococcales</taxon>
        <taxon>Natronincolaceae</taxon>
        <taxon>Natronincola</taxon>
    </lineage>
</organism>
<evidence type="ECO:0008006" key="3">
    <source>
        <dbReference type="Google" id="ProtNLM"/>
    </source>
</evidence>
<accession>A0A1I0E8Y6</accession>
<dbReference type="STRING" id="426128.SAMN05660297_02307"/>
<dbReference type="InterPro" id="IPR027417">
    <property type="entry name" value="P-loop_NTPase"/>
</dbReference>
<keyword evidence="2" id="KW-1185">Reference proteome</keyword>
<dbReference type="Proteomes" id="UP000199568">
    <property type="component" value="Unassembled WGS sequence"/>
</dbReference>
<evidence type="ECO:0000313" key="2">
    <source>
        <dbReference type="Proteomes" id="UP000199568"/>
    </source>
</evidence>
<name>A0A1I0E8Y6_9FIRM</name>
<evidence type="ECO:0000313" key="1">
    <source>
        <dbReference type="EMBL" id="SET40820.1"/>
    </source>
</evidence>
<dbReference type="AlphaFoldDB" id="A0A1I0E8Y6"/>
<gene>
    <name evidence="1" type="ORF">SAMN05660297_02307</name>
</gene>
<dbReference type="Gene3D" id="3.40.50.300">
    <property type="entry name" value="P-loop containing nucleotide triphosphate hydrolases"/>
    <property type="match status" value="1"/>
</dbReference>
<sequence>MRYHLNENLLNEARKVLKNRKNIFWIVGGSCSGKSTVSKAIAQTSGLLYYNMDEYIFGKYIKRYSKELHPANWAWFFAENPLDWALSFSSWEENNQFNIAATAEQLNLFCEDIQKIDKDQAILVDGGITNPAMLARVLDTHQICCIKVEDDLCIRIWEDCKERQPMKEMILQLPSPQEKWSKFLDTNILMNRQIETECRENGIKIFYREDKTTVDDMANEITTLFLKKIT</sequence>
<dbReference type="RefSeq" id="WP_090443984.1">
    <property type="nucleotide sequence ID" value="NZ_FOHU01000010.1"/>
</dbReference>
<proteinExistence type="predicted"/>
<dbReference type="EMBL" id="FOHU01000010">
    <property type="protein sequence ID" value="SET40820.1"/>
    <property type="molecule type" value="Genomic_DNA"/>
</dbReference>
<dbReference type="OrthoDB" id="9800332at2"/>